<evidence type="ECO:0000256" key="1">
    <source>
        <dbReference type="SAM" id="Phobius"/>
    </source>
</evidence>
<organism evidence="2 3">
    <name type="scientific">Clostridium intestinale DSM 6191</name>
    <dbReference type="NCBI Taxonomy" id="1121320"/>
    <lineage>
        <taxon>Bacteria</taxon>
        <taxon>Bacillati</taxon>
        <taxon>Bacillota</taxon>
        <taxon>Clostridia</taxon>
        <taxon>Eubacteriales</taxon>
        <taxon>Clostridiaceae</taxon>
        <taxon>Clostridium</taxon>
    </lineage>
</organism>
<keyword evidence="1" id="KW-1133">Transmembrane helix</keyword>
<sequence length="215" mass="22977">MKQLSLRTLKLIWGLFLFALGVVLTIQANIGLAPWDAFSVGVSNITGITYGNVVILTGVGILIFIVLLKEKIGLGTILNTVLIGAMSDILLGLKIIPVMDNFFFGLIMLLVGQIIISFGSYFYIGQGLGSGPRDSLMIALSKRLPNVSIGVIRGGIEGAALIIGWLLGAKVGIGTIISVFGIGFIIQYTFKLLRFNVKAVKHDSLFDTAKSFANS</sequence>
<dbReference type="InterPro" id="IPR038750">
    <property type="entry name" value="YczE/YyaS-like"/>
</dbReference>
<protein>
    <submittedName>
        <fullName evidence="2">Uncharacterized membrane protein YczE</fullName>
    </submittedName>
</protein>
<accession>A0A1M6BEU0</accession>
<dbReference type="PANTHER" id="PTHR40078">
    <property type="entry name" value="INTEGRAL MEMBRANE PROTEIN-RELATED"/>
    <property type="match status" value="1"/>
</dbReference>
<dbReference type="RefSeq" id="WP_073022226.1">
    <property type="nucleotide sequence ID" value="NZ_FQXU01000014.1"/>
</dbReference>
<feature type="transmembrane region" description="Helical" evidence="1">
    <location>
        <begin position="47"/>
        <end position="68"/>
    </location>
</feature>
<feature type="transmembrane region" description="Helical" evidence="1">
    <location>
        <begin position="75"/>
        <end position="96"/>
    </location>
</feature>
<name>A0A1M6BEU0_9CLOT</name>
<evidence type="ECO:0000313" key="2">
    <source>
        <dbReference type="EMBL" id="SHI47225.1"/>
    </source>
</evidence>
<evidence type="ECO:0000313" key="3">
    <source>
        <dbReference type="Proteomes" id="UP000184241"/>
    </source>
</evidence>
<feature type="transmembrane region" description="Helical" evidence="1">
    <location>
        <begin position="173"/>
        <end position="193"/>
    </location>
</feature>
<dbReference type="AlphaFoldDB" id="A0A1M6BEU0"/>
<gene>
    <name evidence="2" type="ORF">SAMN02745941_03870</name>
</gene>
<reference evidence="2 3" key="1">
    <citation type="submission" date="2016-11" db="EMBL/GenBank/DDBJ databases">
        <authorList>
            <person name="Jaros S."/>
            <person name="Januszkiewicz K."/>
            <person name="Wedrychowicz H."/>
        </authorList>
    </citation>
    <scope>NUCLEOTIDE SEQUENCE [LARGE SCALE GENOMIC DNA]</scope>
    <source>
        <strain evidence="2 3">DSM 6191</strain>
    </source>
</reference>
<dbReference type="EMBL" id="FQXU01000014">
    <property type="protein sequence ID" value="SHI47225.1"/>
    <property type="molecule type" value="Genomic_DNA"/>
</dbReference>
<feature type="transmembrane region" description="Helical" evidence="1">
    <location>
        <begin position="12"/>
        <end position="35"/>
    </location>
</feature>
<feature type="transmembrane region" description="Helical" evidence="1">
    <location>
        <begin position="144"/>
        <end position="167"/>
    </location>
</feature>
<dbReference type="Pfam" id="PF19700">
    <property type="entry name" value="DUF6198"/>
    <property type="match status" value="1"/>
</dbReference>
<keyword evidence="1" id="KW-0472">Membrane</keyword>
<feature type="transmembrane region" description="Helical" evidence="1">
    <location>
        <begin position="102"/>
        <end position="124"/>
    </location>
</feature>
<dbReference type="Proteomes" id="UP000184241">
    <property type="component" value="Unassembled WGS sequence"/>
</dbReference>
<dbReference type="PANTHER" id="PTHR40078:SF1">
    <property type="entry name" value="INTEGRAL MEMBRANE PROTEIN"/>
    <property type="match status" value="1"/>
</dbReference>
<proteinExistence type="predicted"/>
<keyword evidence="1" id="KW-0812">Transmembrane</keyword>